<evidence type="ECO:0000313" key="2">
    <source>
        <dbReference type="EMBL" id="QOY51732.1"/>
    </source>
</evidence>
<gene>
    <name evidence="2" type="ORF">HUE88_11595</name>
</gene>
<organism evidence="2 3">
    <name type="scientific">Candidatus Sulfurimonas baltica</name>
    <dbReference type="NCBI Taxonomy" id="2740404"/>
    <lineage>
        <taxon>Bacteria</taxon>
        <taxon>Pseudomonadati</taxon>
        <taxon>Campylobacterota</taxon>
        <taxon>Epsilonproteobacteria</taxon>
        <taxon>Campylobacterales</taxon>
        <taxon>Sulfurimonadaceae</taxon>
        <taxon>Sulfurimonas</taxon>
    </lineage>
</organism>
<dbReference type="AlphaFoldDB" id="A0A7S7RM30"/>
<name>A0A7S7RM30_9BACT</name>
<proteinExistence type="predicted"/>
<reference evidence="2 3" key="1">
    <citation type="submission" date="2020-05" db="EMBL/GenBank/DDBJ databases">
        <title>Sulfurimonas marisnigri, sp. nov., and Sulfurimonas baltica, sp. nov., manganese oxide reducing chemolithoautotrophs of the class Epsilonproteobacteria isolated from the pelagic redoxclines of the Black and Baltic Seas and emended description of the genus Sulfurimonas.</title>
        <authorList>
            <person name="Henkel J.V."/>
            <person name="Laudan C."/>
            <person name="Werner J."/>
            <person name="Neu T."/>
            <person name="Plewe S."/>
            <person name="Sproer C."/>
            <person name="Bunk B."/>
            <person name="Schulz-Vogt H.N."/>
        </authorList>
    </citation>
    <scope>NUCLEOTIDE SEQUENCE [LARGE SCALE GENOMIC DNA]</scope>
    <source>
        <strain evidence="2 3">GD2</strain>
    </source>
</reference>
<dbReference type="RefSeq" id="WP_194369203.1">
    <property type="nucleotide sequence ID" value="NZ_CP054492.1"/>
</dbReference>
<dbReference type="KEGG" id="sbal:HUE88_11595"/>
<dbReference type="SUPFAM" id="SSF51430">
    <property type="entry name" value="NAD(P)-linked oxidoreductase"/>
    <property type="match status" value="1"/>
</dbReference>
<sequence length="405" mass="46921">MSNFAFGTYRISDLNPQHIESLKEAIDAGIAMIDTSSNYMDGGAERAIALAFREFDEDKINSVEIVSKFGYIQGSNLLAHKEEPFEEVVEFSEDCFHSISKSFLSQQLTLSLKRLEMKTLDCYLIHNPEYYLFDAIKNGISKDERLDEMYRRIELAFVGLEEEVKNGRIRSYGVSSNSFSVSHSSDEFLPYEDLIVLADNAAEIVGNDINSFTTIELPINILEQEGLKCATWAKENGLRVLANRPLNAKRDNLMFRLCDYDESKEYYNYLNELMELSDNGILRPFYNLLEQLDVSKHKFGWIGDYDFFLYSQILPHMKKTLNVIDEENRDTLLSFIDLYLQEYRKMVAYECSKNTKNQLKELFKGCDSSMQQCALKFLIQRKNIDYVLVGMRKPTYVDQILSLEE</sequence>
<keyword evidence="3" id="KW-1185">Reference proteome</keyword>
<evidence type="ECO:0000313" key="3">
    <source>
        <dbReference type="Proteomes" id="UP000593994"/>
    </source>
</evidence>
<evidence type="ECO:0000259" key="1">
    <source>
        <dbReference type="Pfam" id="PF00248"/>
    </source>
</evidence>
<dbReference type="EMBL" id="CP054492">
    <property type="protein sequence ID" value="QOY51732.1"/>
    <property type="molecule type" value="Genomic_DNA"/>
</dbReference>
<feature type="domain" description="NADP-dependent oxidoreductase" evidence="1">
    <location>
        <begin position="6"/>
        <end position="180"/>
    </location>
</feature>
<dbReference type="Pfam" id="PF00248">
    <property type="entry name" value="Aldo_ket_red"/>
    <property type="match status" value="1"/>
</dbReference>
<dbReference type="Gene3D" id="3.20.20.100">
    <property type="entry name" value="NADP-dependent oxidoreductase domain"/>
    <property type="match status" value="1"/>
</dbReference>
<dbReference type="Proteomes" id="UP000593994">
    <property type="component" value="Chromosome"/>
</dbReference>
<dbReference type="InterPro" id="IPR036812">
    <property type="entry name" value="NAD(P)_OxRdtase_dom_sf"/>
</dbReference>
<dbReference type="InterPro" id="IPR053135">
    <property type="entry name" value="AKR2_Oxidoreductase"/>
</dbReference>
<dbReference type="InterPro" id="IPR023210">
    <property type="entry name" value="NADP_OxRdtase_dom"/>
</dbReference>
<protein>
    <submittedName>
        <fullName evidence="2">Aldo/keto reductase</fullName>
    </submittedName>
</protein>
<dbReference type="CDD" id="cd19099">
    <property type="entry name" value="AKR_unchar"/>
    <property type="match status" value="1"/>
</dbReference>
<accession>A0A7S7RM30</accession>
<dbReference type="PANTHER" id="PTHR43312">
    <property type="entry name" value="D-THREO-ALDOSE 1-DEHYDROGENASE"/>
    <property type="match status" value="1"/>
</dbReference>
<dbReference type="PANTHER" id="PTHR43312:SF1">
    <property type="entry name" value="NADP-DEPENDENT OXIDOREDUCTASE DOMAIN-CONTAINING PROTEIN"/>
    <property type="match status" value="1"/>
</dbReference>